<dbReference type="InterPro" id="IPR002645">
    <property type="entry name" value="STAS_dom"/>
</dbReference>
<dbReference type="EMBL" id="DRKP01000179">
    <property type="protein sequence ID" value="HEB97550.1"/>
    <property type="molecule type" value="Genomic_DNA"/>
</dbReference>
<dbReference type="InterPro" id="IPR036513">
    <property type="entry name" value="STAS_dom_sf"/>
</dbReference>
<dbReference type="Proteomes" id="UP000886251">
    <property type="component" value="Unassembled WGS sequence"/>
</dbReference>
<sequence>MALSPPARKPDQPDTGPIGTNRPCPRHSHHRLAPAMAISVDISDDRRVMIVKLTGRLTYDDWPEFRDKCLHTAGLSELLLDVRHLKEINVAGFSMLLLLRRRLFRQDRRVTLLTCNTDVARFLHWLEFEQWFQLPRGCTEGRQVDDCSTLCNRMIRDFRDRYRVC</sequence>
<reference evidence="3" key="1">
    <citation type="journal article" date="2020" name="mSystems">
        <title>Genome- and Community-Level Interaction Insights into Carbon Utilization and Element Cycling Functions of Hydrothermarchaeota in Hydrothermal Sediment.</title>
        <authorList>
            <person name="Zhou Z."/>
            <person name="Liu Y."/>
            <person name="Xu W."/>
            <person name="Pan J."/>
            <person name="Luo Z.H."/>
            <person name="Li M."/>
        </authorList>
    </citation>
    <scope>NUCLEOTIDE SEQUENCE [LARGE SCALE GENOMIC DNA]</scope>
    <source>
        <strain evidence="3">HyVt-443</strain>
    </source>
</reference>
<feature type="domain" description="STAS" evidence="2">
    <location>
        <begin position="38"/>
        <end position="123"/>
    </location>
</feature>
<dbReference type="SUPFAM" id="SSF52091">
    <property type="entry name" value="SpoIIaa-like"/>
    <property type="match status" value="1"/>
</dbReference>
<proteinExistence type="predicted"/>
<gene>
    <name evidence="3" type="ORF">ENI96_14100</name>
</gene>
<organism evidence="3">
    <name type="scientific">Sedimenticola thiotaurini</name>
    <dbReference type="NCBI Taxonomy" id="1543721"/>
    <lineage>
        <taxon>Bacteria</taxon>
        <taxon>Pseudomonadati</taxon>
        <taxon>Pseudomonadota</taxon>
        <taxon>Gammaproteobacteria</taxon>
        <taxon>Chromatiales</taxon>
        <taxon>Sedimenticolaceae</taxon>
        <taxon>Sedimenticola</taxon>
    </lineage>
</organism>
<dbReference type="InterPro" id="IPR058548">
    <property type="entry name" value="MlaB-like_STAS"/>
</dbReference>
<accession>A0A831WA09</accession>
<protein>
    <submittedName>
        <fullName evidence="3">STAS domain-containing protein</fullName>
    </submittedName>
</protein>
<feature type="region of interest" description="Disordered" evidence="1">
    <location>
        <begin position="1"/>
        <end position="27"/>
    </location>
</feature>
<dbReference type="PROSITE" id="PS50801">
    <property type="entry name" value="STAS"/>
    <property type="match status" value="1"/>
</dbReference>
<comment type="caution">
    <text evidence="3">The sequence shown here is derived from an EMBL/GenBank/DDBJ whole genome shotgun (WGS) entry which is preliminary data.</text>
</comment>
<dbReference type="Pfam" id="PF13466">
    <property type="entry name" value="STAS_2"/>
    <property type="match status" value="1"/>
</dbReference>
<name>A0A831WA09_9GAMM</name>
<evidence type="ECO:0000313" key="3">
    <source>
        <dbReference type="EMBL" id="HEB97550.1"/>
    </source>
</evidence>
<evidence type="ECO:0000256" key="1">
    <source>
        <dbReference type="SAM" id="MobiDB-lite"/>
    </source>
</evidence>
<dbReference type="AlphaFoldDB" id="A0A831WA09"/>
<dbReference type="Gene3D" id="3.30.750.24">
    <property type="entry name" value="STAS domain"/>
    <property type="match status" value="1"/>
</dbReference>
<evidence type="ECO:0000259" key="2">
    <source>
        <dbReference type="PROSITE" id="PS50801"/>
    </source>
</evidence>